<dbReference type="SUPFAM" id="SSF52540">
    <property type="entry name" value="P-loop containing nucleoside triphosphate hydrolases"/>
    <property type="match status" value="1"/>
</dbReference>
<feature type="binding site" evidence="8">
    <location>
        <begin position="12"/>
        <end position="18"/>
    </location>
    <ligand>
        <name>GTP</name>
        <dbReference type="ChEBI" id="CHEBI:37565"/>
    </ligand>
</feature>
<comment type="cofactor">
    <cofactor evidence="8">
        <name>Mg(2+)</name>
        <dbReference type="ChEBI" id="CHEBI:18420"/>
    </cofactor>
    <text evidence="8">Binds 1 Mg(2+) ion per subunit.</text>
</comment>
<feature type="binding site" description="in other chain" evidence="8">
    <location>
        <position position="261"/>
    </location>
    <ligand>
        <name>IMP</name>
        <dbReference type="ChEBI" id="CHEBI:58053"/>
        <note>ligand shared between dimeric partners</note>
    </ligand>
</feature>
<feature type="binding site" description="in other chain" evidence="8">
    <location>
        <begin position="40"/>
        <end position="43"/>
    </location>
    <ligand>
        <name>IMP</name>
        <dbReference type="ChEBI" id="CHEBI:58053"/>
        <note>ligand shared between dimeric partners</note>
    </ligand>
</feature>
<sequence length="393" mass="43495">MTGIVIVGAQFGDEGKGKIVDYLVDRLKIDYVVRFQGGNNAGHTVVVGNEKFKLHHVPSGVVQGKQCFLGNGMVIDPKVLIDEINNLKERGINPKLTISPLAHVITEKHKELDAADSKIGTTKRGIGPAYSDKISRSGTRFSELNSVYPNYYSELSKYIGDVSLKVNQALEKKKKVLFEGAQGTLLDIDFGTYPFVTSSNTIAGGACVGAGVSPKKISLIIGVSKAYTTRVGSGPFPTELKNEVGEQIRNKGAEFGTTTGRPRRCGWLDAVMLNYAIRLNGIDSIALTKLDILSGLKELKICTAYGYNGKILRTFPFDAKILEKCEPIYETLHGWPEFSHEEWQKFAKLKFERLPKEIRNYILLIERLTKTPISLVSFGPDRNDTFIRHKILV</sequence>
<keyword evidence="8" id="KW-0963">Cytoplasm</keyword>
<dbReference type="Proteomes" id="UP000646946">
    <property type="component" value="Unassembled WGS sequence"/>
</dbReference>
<dbReference type="PANTHER" id="PTHR11846">
    <property type="entry name" value="ADENYLOSUCCINATE SYNTHETASE"/>
    <property type="match status" value="1"/>
</dbReference>
<evidence type="ECO:0000256" key="3">
    <source>
        <dbReference type="ARBA" id="ARBA00022723"/>
    </source>
</evidence>
<feature type="binding site" evidence="8">
    <location>
        <position position="42"/>
    </location>
    <ligand>
        <name>Mg(2+)</name>
        <dbReference type="ChEBI" id="CHEBI:18420"/>
    </ligand>
</feature>
<dbReference type="GO" id="GO:0005525">
    <property type="term" value="F:GTP binding"/>
    <property type="evidence" value="ECO:0007669"/>
    <property type="project" value="UniProtKB-UniRule"/>
</dbReference>
<dbReference type="GO" id="GO:0000287">
    <property type="term" value="F:magnesium ion binding"/>
    <property type="evidence" value="ECO:0007669"/>
    <property type="project" value="UniProtKB-UniRule"/>
</dbReference>
<feature type="binding site" evidence="8">
    <location>
        <begin position="289"/>
        <end position="291"/>
    </location>
    <ligand>
        <name>GTP</name>
        <dbReference type="ChEBI" id="CHEBI:37565"/>
    </ligand>
</feature>
<gene>
    <name evidence="8" type="primary">purA</name>
    <name evidence="11" type="ORF">H1016_02405</name>
</gene>
<dbReference type="CDD" id="cd03108">
    <property type="entry name" value="AdSS"/>
    <property type="match status" value="1"/>
</dbReference>
<dbReference type="Gene3D" id="3.90.170.10">
    <property type="entry name" value="Adenylosuccinate Synthetase, subunit A, domain 3"/>
    <property type="match status" value="1"/>
</dbReference>
<dbReference type="HAMAP" id="MF_00011">
    <property type="entry name" value="Adenylosucc_synth"/>
    <property type="match status" value="1"/>
</dbReference>
<keyword evidence="12" id="KW-1185">Reference proteome</keyword>
<dbReference type="EC" id="6.3.4.4" evidence="8 10"/>
<evidence type="ECO:0000256" key="7">
    <source>
        <dbReference type="ARBA" id="ARBA00023134"/>
    </source>
</evidence>
<name>A0A832V1J1_9ARCH</name>
<dbReference type="SMART" id="SM00788">
    <property type="entry name" value="Adenylsucc_synt"/>
    <property type="match status" value="1"/>
</dbReference>
<keyword evidence="2 8" id="KW-0436">Ligase</keyword>
<proteinExistence type="inferred from homology"/>
<keyword evidence="5 8" id="KW-0658">Purine biosynthesis</keyword>
<keyword evidence="3 8" id="KW-0479">Metal-binding</keyword>
<accession>A0A832V1J1</accession>
<feature type="binding site" evidence="8">
    <location>
        <begin position="377"/>
        <end position="379"/>
    </location>
    <ligand>
        <name>GTP</name>
        <dbReference type="ChEBI" id="CHEBI:37565"/>
    </ligand>
</feature>
<keyword evidence="6 8" id="KW-0460">Magnesium</keyword>
<dbReference type="InterPro" id="IPR033128">
    <property type="entry name" value="Adenylosuccin_syn_Lys_AS"/>
</dbReference>
<dbReference type="GO" id="GO:0005737">
    <property type="term" value="C:cytoplasm"/>
    <property type="evidence" value="ECO:0007669"/>
    <property type="project" value="UniProtKB-SubCell"/>
</dbReference>
<dbReference type="GO" id="GO:0004019">
    <property type="term" value="F:adenylosuccinate synthase activity"/>
    <property type="evidence" value="ECO:0007669"/>
    <property type="project" value="UniProtKB-UniRule"/>
</dbReference>
<feature type="binding site" description="in other chain" evidence="8">
    <location>
        <begin position="13"/>
        <end position="16"/>
    </location>
    <ligand>
        <name>IMP</name>
        <dbReference type="ChEBI" id="CHEBI:58053"/>
        <note>ligand shared between dimeric partners</note>
    </ligand>
</feature>
<comment type="catalytic activity">
    <reaction evidence="8 10">
        <text>IMP + L-aspartate + GTP = N(6)-(1,2-dicarboxyethyl)-AMP + GDP + phosphate + 2 H(+)</text>
        <dbReference type="Rhea" id="RHEA:15753"/>
        <dbReference type="ChEBI" id="CHEBI:15378"/>
        <dbReference type="ChEBI" id="CHEBI:29991"/>
        <dbReference type="ChEBI" id="CHEBI:37565"/>
        <dbReference type="ChEBI" id="CHEBI:43474"/>
        <dbReference type="ChEBI" id="CHEBI:57567"/>
        <dbReference type="ChEBI" id="CHEBI:58053"/>
        <dbReference type="ChEBI" id="CHEBI:58189"/>
        <dbReference type="EC" id="6.3.4.4"/>
    </reaction>
</comment>
<dbReference type="PROSITE" id="PS00513">
    <property type="entry name" value="ADENYLOSUCCIN_SYN_2"/>
    <property type="match status" value="1"/>
</dbReference>
<feature type="binding site" evidence="8">
    <location>
        <position position="13"/>
    </location>
    <ligand>
        <name>Mg(2+)</name>
        <dbReference type="ChEBI" id="CHEBI:18420"/>
    </ligand>
</feature>
<feature type="binding site" description="in other chain" evidence="8">
    <location>
        <position position="197"/>
    </location>
    <ligand>
        <name>IMP</name>
        <dbReference type="ChEBI" id="CHEBI:58053"/>
        <note>ligand shared between dimeric partners</note>
    </ligand>
</feature>
<comment type="function">
    <text evidence="8">Plays an important role in the de novo pathway of purine nucleotide biosynthesis. Catalyzes the first committed step in the biosynthesis of AMP from IMP.</text>
</comment>
<dbReference type="InterPro" id="IPR027417">
    <property type="entry name" value="P-loop_NTPase"/>
</dbReference>
<protein>
    <recommendedName>
        <fullName evidence="8 10">Adenylosuccinate synthetase</fullName>
        <shortName evidence="8">AMPSase</shortName>
        <shortName evidence="8">AdSS</shortName>
        <ecNumber evidence="8 10">6.3.4.4</ecNumber>
    </recommendedName>
    <alternativeName>
        <fullName evidence="8">IMP--aspartate ligase</fullName>
    </alternativeName>
</protein>
<feature type="active site" description="Proton acceptor" evidence="8">
    <location>
        <position position="13"/>
    </location>
</feature>
<evidence type="ECO:0000256" key="4">
    <source>
        <dbReference type="ARBA" id="ARBA00022741"/>
    </source>
</evidence>
<dbReference type="PROSITE" id="PS01266">
    <property type="entry name" value="ADENYLOSUCCIN_SYN_1"/>
    <property type="match status" value="1"/>
</dbReference>
<dbReference type="PANTHER" id="PTHR11846:SF0">
    <property type="entry name" value="ADENYLOSUCCINATE SYNTHETASE"/>
    <property type="match status" value="1"/>
</dbReference>
<evidence type="ECO:0000256" key="8">
    <source>
        <dbReference type="HAMAP-Rule" id="MF_00011"/>
    </source>
</evidence>
<dbReference type="EMBL" id="DVAB01000023">
    <property type="protein sequence ID" value="HIK00371.1"/>
    <property type="molecule type" value="Genomic_DNA"/>
</dbReference>
<dbReference type="UniPathway" id="UPA00075">
    <property type="reaction ID" value="UER00335"/>
</dbReference>
<keyword evidence="7 8" id="KW-0342">GTP-binding</keyword>
<feature type="binding site" evidence="8">
    <location>
        <begin position="42"/>
        <end position="44"/>
    </location>
    <ligand>
        <name>GTP</name>
        <dbReference type="ChEBI" id="CHEBI:37565"/>
    </ligand>
</feature>
<evidence type="ECO:0000256" key="6">
    <source>
        <dbReference type="ARBA" id="ARBA00022842"/>
    </source>
</evidence>
<dbReference type="Gene3D" id="3.40.440.10">
    <property type="entry name" value="Adenylosuccinate Synthetase, subunit A, domain 1"/>
    <property type="match status" value="2"/>
</dbReference>
<evidence type="ECO:0000313" key="12">
    <source>
        <dbReference type="Proteomes" id="UP000646946"/>
    </source>
</evidence>
<dbReference type="GO" id="GO:0044208">
    <property type="term" value="P:'de novo' AMP biosynthetic process"/>
    <property type="evidence" value="ECO:0007669"/>
    <property type="project" value="UniProtKB-UniRule"/>
</dbReference>
<feature type="binding site" evidence="8">
    <location>
        <begin position="257"/>
        <end position="263"/>
    </location>
    <ligand>
        <name>substrate</name>
    </ligand>
</feature>
<evidence type="ECO:0000256" key="1">
    <source>
        <dbReference type="ARBA" id="ARBA00011738"/>
    </source>
</evidence>
<evidence type="ECO:0000256" key="9">
    <source>
        <dbReference type="PROSITE-ProRule" id="PRU10134"/>
    </source>
</evidence>
<evidence type="ECO:0000313" key="11">
    <source>
        <dbReference type="EMBL" id="HIK00371.1"/>
    </source>
</evidence>
<dbReference type="InterPro" id="IPR042109">
    <property type="entry name" value="Adenylosuccinate_synth_dom1"/>
</dbReference>
<organism evidence="11 12">
    <name type="scientific">Candidatus Naiadarchaeum limnaeum</name>
    <dbReference type="NCBI Taxonomy" id="2756139"/>
    <lineage>
        <taxon>Archaea</taxon>
        <taxon>Candidatus Undinarchaeota</taxon>
        <taxon>Candidatus Undinarchaeia</taxon>
        <taxon>Candidatus Naiadarchaeales</taxon>
        <taxon>Candidatus Naiadarchaeaceae</taxon>
        <taxon>Candidatus Naiadarchaeum</taxon>
    </lineage>
</organism>
<comment type="subcellular location">
    <subcellularLocation>
        <location evidence="8">Cytoplasm</location>
    </subcellularLocation>
</comment>
<comment type="subunit">
    <text evidence="1 8">Homodimer.</text>
</comment>
<comment type="pathway">
    <text evidence="8 10">Purine metabolism; AMP biosynthesis via de novo pathway; AMP from IMP: step 1/2.</text>
</comment>
<keyword evidence="4 8" id="KW-0547">Nucleotide-binding</keyword>
<feature type="binding site" evidence="8">
    <location>
        <position position="263"/>
    </location>
    <ligand>
        <name>GTP</name>
        <dbReference type="ChEBI" id="CHEBI:37565"/>
    </ligand>
</feature>
<comment type="caution">
    <text evidence="11">The sequence shown here is derived from an EMBL/GenBank/DDBJ whole genome shotgun (WGS) entry which is preliminary data.</text>
</comment>
<evidence type="ECO:0000256" key="2">
    <source>
        <dbReference type="ARBA" id="ARBA00022598"/>
    </source>
</evidence>
<evidence type="ECO:0000256" key="10">
    <source>
        <dbReference type="RuleBase" id="RU000520"/>
    </source>
</evidence>
<dbReference type="InterPro" id="IPR001114">
    <property type="entry name" value="Adenylosuccinate_synthetase"/>
</dbReference>
<feature type="binding site" description="in other chain" evidence="8">
    <location>
        <position position="122"/>
    </location>
    <ligand>
        <name>IMP</name>
        <dbReference type="ChEBI" id="CHEBI:58053"/>
        <note>ligand shared between dimeric partners</note>
    </ligand>
</feature>
<dbReference type="AlphaFoldDB" id="A0A832V1J1"/>
<reference evidence="11 12" key="1">
    <citation type="journal article" name="Nat. Commun.">
        <title>Undinarchaeota illuminate DPANN phylogeny and the impact of gene transfer on archaeal evolution.</title>
        <authorList>
            <person name="Dombrowski N."/>
            <person name="Williams T.A."/>
            <person name="Sun J."/>
            <person name="Woodcroft B.J."/>
            <person name="Lee J.H."/>
            <person name="Minh B.Q."/>
            <person name="Rinke C."/>
            <person name="Spang A."/>
        </authorList>
    </citation>
    <scope>NUCLEOTIDE SEQUENCE [LARGE SCALE GENOMIC DNA]</scope>
    <source>
        <strain evidence="11">MAG_bin1129</strain>
    </source>
</reference>
<dbReference type="FunFam" id="3.90.170.10:FF:000001">
    <property type="entry name" value="Adenylosuccinate synthetase"/>
    <property type="match status" value="1"/>
</dbReference>
<dbReference type="GO" id="GO:0046040">
    <property type="term" value="P:IMP metabolic process"/>
    <property type="evidence" value="ECO:0007669"/>
    <property type="project" value="TreeGrafter"/>
</dbReference>
<feature type="active site" description="Proton donor" evidence="8">
    <location>
        <position position="43"/>
    </location>
</feature>
<dbReference type="InterPro" id="IPR018220">
    <property type="entry name" value="Adenylosuccin_syn_GTP-bd"/>
</dbReference>
<dbReference type="InterPro" id="IPR042111">
    <property type="entry name" value="Adenylosuccinate_synth_dom3"/>
</dbReference>
<feature type="binding site" evidence="8">
    <location>
        <position position="136"/>
    </location>
    <ligand>
        <name>IMP</name>
        <dbReference type="ChEBI" id="CHEBI:58053"/>
        <note>ligand shared between dimeric partners</note>
    </ligand>
</feature>
<dbReference type="Pfam" id="PF00709">
    <property type="entry name" value="Adenylsucc_synt"/>
    <property type="match status" value="2"/>
</dbReference>
<comment type="similarity">
    <text evidence="8 10">Belongs to the adenylosuccinate synthetase family.</text>
</comment>
<feature type="active site" evidence="9">
    <location>
        <position position="133"/>
    </location>
</feature>
<feature type="binding site" description="in other chain" evidence="8">
    <location>
        <position position="182"/>
    </location>
    <ligand>
        <name>IMP</name>
        <dbReference type="ChEBI" id="CHEBI:58053"/>
        <note>ligand shared between dimeric partners</note>
    </ligand>
</feature>
<evidence type="ECO:0000256" key="5">
    <source>
        <dbReference type="ARBA" id="ARBA00022755"/>
    </source>
</evidence>